<dbReference type="HOGENOM" id="CLU_033863_4_4_9"/>
<evidence type="ECO:0000256" key="3">
    <source>
        <dbReference type="ARBA" id="ARBA00022475"/>
    </source>
</evidence>
<proteinExistence type="inferred from homology"/>
<organism evidence="9 10">
    <name type="scientific">Peptoclostridium acidaminophilum DSM 3953</name>
    <dbReference type="NCBI Taxonomy" id="1286171"/>
    <lineage>
        <taxon>Bacteria</taxon>
        <taxon>Bacillati</taxon>
        <taxon>Bacillota</taxon>
        <taxon>Clostridia</taxon>
        <taxon>Peptostreptococcales</taxon>
        <taxon>Peptoclostridiaceae</taxon>
        <taxon>Peptoclostridium</taxon>
    </lineage>
</organism>
<dbReference type="InterPro" id="IPR050638">
    <property type="entry name" value="AA-Vitamin_Transporters"/>
</dbReference>
<dbReference type="GO" id="GO:0005886">
    <property type="term" value="C:plasma membrane"/>
    <property type="evidence" value="ECO:0007669"/>
    <property type="project" value="UniProtKB-SubCell"/>
</dbReference>
<accession>W8TDX4</accession>
<dbReference type="STRING" id="1286171.EAL2_c07220"/>
<feature type="transmembrane region" description="Helical" evidence="7">
    <location>
        <begin position="295"/>
        <end position="312"/>
    </location>
</feature>
<evidence type="ECO:0000313" key="10">
    <source>
        <dbReference type="Proteomes" id="UP000019591"/>
    </source>
</evidence>
<feature type="transmembrane region" description="Helical" evidence="7">
    <location>
        <begin position="31"/>
        <end position="51"/>
    </location>
</feature>
<dbReference type="PANTHER" id="PTHR32322">
    <property type="entry name" value="INNER MEMBRANE TRANSPORTER"/>
    <property type="match status" value="1"/>
</dbReference>
<evidence type="ECO:0000256" key="4">
    <source>
        <dbReference type="ARBA" id="ARBA00022692"/>
    </source>
</evidence>
<gene>
    <name evidence="9" type="primary">yyaM</name>
    <name evidence="9" type="ORF">EAL2_c07220</name>
</gene>
<dbReference type="Proteomes" id="UP000019591">
    <property type="component" value="Chromosome"/>
</dbReference>
<evidence type="ECO:0000256" key="1">
    <source>
        <dbReference type="ARBA" id="ARBA00004651"/>
    </source>
</evidence>
<protein>
    <submittedName>
        <fullName evidence="9">Putative transporter YyaM</fullName>
    </submittedName>
</protein>
<keyword evidence="5 7" id="KW-1133">Transmembrane helix</keyword>
<evidence type="ECO:0000259" key="8">
    <source>
        <dbReference type="Pfam" id="PF00892"/>
    </source>
</evidence>
<feature type="transmembrane region" description="Helical" evidence="7">
    <location>
        <begin position="145"/>
        <end position="170"/>
    </location>
</feature>
<evidence type="ECO:0000256" key="2">
    <source>
        <dbReference type="ARBA" id="ARBA00007362"/>
    </source>
</evidence>
<keyword evidence="3" id="KW-1003">Cell membrane</keyword>
<evidence type="ECO:0000256" key="5">
    <source>
        <dbReference type="ARBA" id="ARBA00022989"/>
    </source>
</evidence>
<feature type="transmembrane region" description="Helical" evidence="7">
    <location>
        <begin position="57"/>
        <end position="77"/>
    </location>
</feature>
<keyword evidence="6 7" id="KW-0472">Membrane</keyword>
<dbReference type="AlphaFoldDB" id="W8TDX4"/>
<name>W8TDX4_PEPAC</name>
<evidence type="ECO:0000313" key="9">
    <source>
        <dbReference type="EMBL" id="AHM56023.1"/>
    </source>
</evidence>
<sequence>MVMSIRKKEAHMEKTNAENEVLNPENGAIKILMVMAALFWAGAFIAGKLSVREFPPVSLTFFRFMIASAIIFVILAIKERDIRIKREDLPTFIALGVIGMIGYHILFFMALKYTSPVNAALIGAINPLVTTILSVIFLKEKIRIVNIIAIMVSLSGVVLIVTNGSIGFFSDMRLNIGDLLMLVAVVCWAAYAIISKKALAKYSPIKVTSYAFLVCTILLLPFLPFESPMKFLPDTTIGGWTSVFYMAIFPSVGGYLIQQMSIKKMGPSRTSLYVNLVPAFSMVLAFFILGEAISVIKVAAAALIIGGVYMNTKFK</sequence>
<dbReference type="EMBL" id="CP007452">
    <property type="protein sequence ID" value="AHM56023.1"/>
    <property type="molecule type" value="Genomic_DNA"/>
</dbReference>
<comment type="subcellular location">
    <subcellularLocation>
        <location evidence="1">Cell membrane</location>
        <topology evidence="1">Multi-pass membrane protein</topology>
    </subcellularLocation>
</comment>
<dbReference type="PANTHER" id="PTHR32322:SF18">
    <property type="entry name" value="S-ADENOSYLMETHIONINE_S-ADENOSYLHOMOCYSTEINE TRANSPORTER"/>
    <property type="match status" value="1"/>
</dbReference>
<feature type="transmembrane region" description="Helical" evidence="7">
    <location>
        <begin position="237"/>
        <end position="258"/>
    </location>
</feature>
<evidence type="ECO:0000256" key="6">
    <source>
        <dbReference type="ARBA" id="ARBA00023136"/>
    </source>
</evidence>
<dbReference type="eggNOG" id="COG0697">
    <property type="taxonomic scope" value="Bacteria"/>
</dbReference>
<dbReference type="PATRIC" id="fig|1286171.3.peg.668"/>
<dbReference type="KEGG" id="eac:EAL2_c07220"/>
<feature type="transmembrane region" description="Helical" evidence="7">
    <location>
        <begin position="176"/>
        <end position="195"/>
    </location>
</feature>
<feature type="transmembrane region" description="Helical" evidence="7">
    <location>
        <begin position="89"/>
        <end position="111"/>
    </location>
</feature>
<comment type="similarity">
    <text evidence="2">Belongs to the EamA transporter family.</text>
</comment>
<feature type="transmembrane region" description="Helical" evidence="7">
    <location>
        <begin position="270"/>
        <end position="289"/>
    </location>
</feature>
<keyword evidence="10" id="KW-1185">Reference proteome</keyword>
<reference evidence="9 10" key="1">
    <citation type="journal article" date="2014" name="Genome Announc.">
        <title>Complete Genome Sequence of Amino Acid-Utilizing Eubacterium acidaminophilum al-2 (DSM 3953).</title>
        <authorList>
            <person name="Poehlein A."/>
            <person name="Andreesen J.R."/>
            <person name="Daniel R."/>
        </authorList>
    </citation>
    <scope>NUCLEOTIDE SEQUENCE [LARGE SCALE GENOMIC DNA]</scope>
    <source>
        <strain evidence="9 10">DSM 3953</strain>
    </source>
</reference>
<feature type="transmembrane region" description="Helical" evidence="7">
    <location>
        <begin position="117"/>
        <end position="138"/>
    </location>
</feature>
<evidence type="ECO:0000256" key="7">
    <source>
        <dbReference type="SAM" id="Phobius"/>
    </source>
</evidence>
<dbReference type="InterPro" id="IPR000620">
    <property type="entry name" value="EamA_dom"/>
</dbReference>
<keyword evidence="4 7" id="KW-0812">Transmembrane</keyword>
<dbReference type="SUPFAM" id="SSF103481">
    <property type="entry name" value="Multidrug resistance efflux transporter EmrE"/>
    <property type="match status" value="2"/>
</dbReference>
<feature type="transmembrane region" description="Helical" evidence="7">
    <location>
        <begin position="207"/>
        <end position="225"/>
    </location>
</feature>
<dbReference type="InterPro" id="IPR037185">
    <property type="entry name" value="EmrE-like"/>
</dbReference>
<feature type="domain" description="EamA" evidence="8">
    <location>
        <begin position="176"/>
        <end position="311"/>
    </location>
</feature>
<feature type="domain" description="EamA" evidence="8">
    <location>
        <begin position="31"/>
        <end position="162"/>
    </location>
</feature>
<dbReference type="Pfam" id="PF00892">
    <property type="entry name" value="EamA"/>
    <property type="match status" value="2"/>
</dbReference>